<proteinExistence type="predicted"/>
<feature type="compositionally biased region" description="Basic and acidic residues" evidence="1">
    <location>
        <begin position="101"/>
        <end position="113"/>
    </location>
</feature>
<accession>A0A7D9IBH7</accession>
<dbReference type="Proteomes" id="UP001152795">
    <property type="component" value="Unassembled WGS sequence"/>
</dbReference>
<feature type="non-terminal residue" evidence="2">
    <location>
        <position position="1"/>
    </location>
</feature>
<organism evidence="2 3">
    <name type="scientific">Paramuricea clavata</name>
    <name type="common">Red gorgonian</name>
    <name type="synonym">Violescent sea-whip</name>
    <dbReference type="NCBI Taxonomy" id="317549"/>
    <lineage>
        <taxon>Eukaryota</taxon>
        <taxon>Metazoa</taxon>
        <taxon>Cnidaria</taxon>
        <taxon>Anthozoa</taxon>
        <taxon>Octocorallia</taxon>
        <taxon>Malacalcyonacea</taxon>
        <taxon>Plexauridae</taxon>
        <taxon>Paramuricea</taxon>
    </lineage>
</organism>
<keyword evidence="3" id="KW-1185">Reference proteome</keyword>
<sequence>AKSLTEKRRGNTRAKYRKTQDVRKQIKVNKEYDSTLKEARRTAFSPLKKEIKDEYERRHMLGKQAEVDSERTAKGVATWSKEVAKEEKRRRRDVPNWIGKGMEERIGKNTEKRKSTRKTCRGKP</sequence>
<feature type="region of interest" description="Disordered" evidence="1">
    <location>
        <begin position="84"/>
        <end position="124"/>
    </location>
</feature>
<gene>
    <name evidence="2" type="ORF">PACLA_8A002288</name>
</gene>
<dbReference type="AlphaFoldDB" id="A0A7D9IBH7"/>
<evidence type="ECO:0000313" key="3">
    <source>
        <dbReference type="Proteomes" id="UP001152795"/>
    </source>
</evidence>
<dbReference type="EMBL" id="CACRXK020005489">
    <property type="protein sequence ID" value="CAB4006358.1"/>
    <property type="molecule type" value="Genomic_DNA"/>
</dbReference>
<feature type="region of interest" description="Disordered" evidence="1">
    <location>
        <begin position="1"/>
        <end position="22"/>
    </location>
</feature>
<reference evidence="2" key="1">
    <citation type="submission" date="2020-04" db="EMBL/GenBank/DDBJ databases">
        <authorList>
            <person name="Alioto T."/>
            <person name="Alioto T."/>
            <person name="Gomez Garrido J."/>
        </authorList>
    </citation>
    <scope>NUCLEOTIDE SEQUENCE</scope>
    <source>
        <strain evidence="2">A484AB</strain>
    </source>
</reference>
<evidence type="ECO:0000256" key="1">
    <source>
        <dbReference type="SAM" id="MobiDB-lite"/>
    </source>
</evidence>
<comment type="caution">
    <text evidence="2">The sequence shown here is derived from an EMBL/GenBank/DDBJ whole genome shotgun (WGS) entry which is preliminary data.</text>
</comment>
<feature type="compositionally biased region" description="Basic residues" evidence="1">
    <location>
        <begin position="114"/>
        <end position="124"/>
    </location>
</feature>
<protein>
    <submittedName>
        <fullName evidence="2">Uncharacterized protein</fullName>
    </submittedName>
</protein>
<evidence type="ECO:0000313" key="2">
    <source>
        <dbReference type="EMBL" id="CAB4006358.1"/>
    </source>
</evidence>
<name>A0A7D9IBH7_PARCT</name>